<dbReference type="Gene3D" id="3.30.9.10">
    <property type="entry name" value="D-Amino Acid Oxidase, subunit A, domain 2"/>
    <property type="match status" value="1"/>
</dbReference>
<dbReference type="RefSeq" id="WP_209836658.1">
    <property type="nucleotide sequence ID" value="NZ_JAGGJP010000001.1"/>
</dbReference>
<proteinExistence type="inferred from homology"/>
<dbReference type="Pfam" id="PF01266">
    <property type="entry name" value="DAO"/>
    <property type="match status" value="1"/>
</dbReference>
<gene>
    <name evidence="7" type="ORF">ACFPOC_02150</name>
</gene>
<keyword evidence="2" id="KW-0285">Flavoprotein</keyword>
<evidence type="ECO:0000256" key="1">
    <source>
        <dbReference type="ARBA" id="ARBA00001974"/>
    </source>
</evidence>
<dbReference type="SUPFAM" id="SSF51905">
    <property type="entry name" value="FAD/NAD(P)-binding domain"/>
    <property type="match status" value="1"/>
</dbReference>
<evidence type="ECO:0000256" key="5">
    <source>
        <dbReference type="ARBA" id="ARBA00037941"/>
    </source>
</evidence>
<evidence type="ECO:0000256" key="3">
    <source>
        <dbReference type="ARBA" id="ARBA00022827"/>
    </source>
</evidence>
<evidence type="ECO:0000256" key="2">
    <source>
        <dbReference type="ARBA" id="ARBA00022630"/>
    </source>
</evidence>
<organism evidence="7 8">
    <name type="scientific">Rubellimicrobium aerolatum</name>
    <dbReference type="NCBI Taxonomy" id="490979"/>
    <lineage>
        <taxon>Bacteria</taxon>
        <taxon>Pseudomonadati</taxon>
        <taxon>Pseudomonadota</taxon>
        <taxon>Alphaproteobacteria</taxon>
        <taxon>Rhodobacterales</taxon>
        <taxon>Roseobacteraceae</taxon>
        <taxon>Rubellimicrobium</taxon>
    </lineage>
</organism>
<evidence type="ECO:0000313" key="7">
    <source>
        <dbReference type="EMBL" id="MFC5565221.1"/>
    </source>
</evidence>
<comment type="cofactor">
    <cofactor evidence="1">
        <name>FAD</name>
        <dbReference type="ChEBI" id="CHEBI:57692"/>
    </cofactor>
</comment>
<evidence type="ECO:0000256" key="4">
    <source>
        <dbReference type="ARBA" id="ARBA00023002"/>
    </source>
</evidence>
<accession>A0ABW0S8P8</accession>
<keyword evidence="4" id="KW-0560">Oxidoreductase</keyword>
<dbReference type="EMBL" id="JBHSNA010000001">
    <property type="protein sequence ID" value="MFC5565221.1"/>
    <property type="molecule type" value="Genomic_DNA"/>
</dbReference>
<reference evidence="8" key="1">
    <citation type="journal article" date="2019" name="Int. J. Syst. Evol. Microbiol.">
        <title>The Global Catalogue of Microorganisms (GCM) 10K type strain sequencing project: providing services to taxonomists for standard genome sequencing and annotation.</title>
        <authorList>
            <consortium name="The Broad Institute Genomics Platform"/>
            <consortium name="The Broad Institute Genome Sequencing Center for Infectious Disease"/>
            <person name="Wu L."/>
            <person name="Ma J."/>
        </authorList>
    </citation>
    <scope>NUCLEOTIDE SEQUENCE [LARGE SCALE GENOMIC DNA]</scope>
    <source>
        <strain evidence="8">KACC 11588</strain>
    </source>
</reference>
<protein>
    <submittedName>
        <fullName evidence="7">NAD(P)/FAD-dependent oxidoreductase</fullName>
    </submittedName>
</protein>
<dbReference type="InterPro" id="IPR006076">
    <property type="entry name" value="FAD-dep_OxRdtase"/>
</dbReference>
<dbReference type="Proteomes" id="UP001596056">
    <property type="component" value="Unassembled WGS sequence"/>
</dbReference>
<dbReference type="Gene3D" id="3.50.50.60">
    <property type="entry name" value="FAD/NAD(P)-binding domain"/>
    <property type="match status" value="1"/>
</dbReference>
<feature type="domain" description="FAD dependent oxidoreductase" evidence="6">
    <location>
        <begin position="5"/>
        <end position="365"/>
    </location>
</feature>
<comment type="similarity">
    <text evidence="5">Belongs to the L2HGDH family.</text>
</comment>
<evidence type="ECO:0000313" key="8">
    <source>
        <dbReference type="Proteomes" id="UP001596056"/>
    </source>
</evidence>
<keyword evidence="3" id="KW-0274">FAD</keyword>
<dbReference type="PANTHER" id="PTHR43104">
    <property type="entry name" value="L-2-HYDROXYGLUTARATE DEHYDROGENASE, MITOCHONDRIAL"/>
    <property type="match status" value="1"/>
</dbReference>
<comment type="caution">
    <text evidence="7">The sequence shown here is derived from an EMBL/GenBank/DDBJ whole genome shotgun (WGS) entry which is preliminary data.</text>
</comment>
<keyword evidence="8" id="KW-1185">Reference proteome</keyword>
<dbReference type="PANTHER" id="PTHR43104:SF4">
    <property type="entry name" value="L-2-HYDROXYGLUTARATE DEHYDROGENASE, MITOCHONDRIAL"/>
    <property type="match status" value="1"/>
</dbReference>
<dbReference type="InterPro" id="IPR036188">
    <property type="entry name" value="FAD/NAD-bd_sf"/>
</dbReference>
<sequence>MDDLDALIVGGGAVGIACALALARRGRSVLIAESEPLFGSMTSSRNSEVIHAGLYYPPGSLKARLCVRGRDLLYAFCADRGVPHRQLGKIVFAHDEGERPALERIARRAADSGAGDLAWLDRRDIARLEPALPAVAALLSPRTGILDSHAYMTAMLGEVEARGGQIVCGARVAALRRSGDAWSVFIEGEAEPVLSARQVVNAAGLGAQELAARTEGFDPSAIPARLLVPGCYFGYSGPVPFRHLIYPVPVPGGLGTHLTLDLAGRAKFGPNVRPPIEAEDYVVDPAQHDQFAAAARRIWPGLDADLLVPAYAGLRPKVAVPPGQEPDFVISDAARHGCPGLVALFGIESPGLTASLAIGEEVAERLELGPGATTLDTAA</sequence>
<name>A0ABW0S8P8_9RHOB</name>
<evidence type="ECO:0000259" key="6">
    <source>
        <dbReference type="Pfam" id="PF01266"/>
    </source>
</evidence>